<dbReference type="Gene3D" id="2.120.10.80">
    <property type="entry name" value="Kelch-type beta propeller"/>
    <property type="match status" value="2"/>
</dbReference>
<dbReference type="InterPro" id="IPR000219">
    <property type="entry name" value="DH_dom"/>
</dbReference>
<feature type="region of interest" description="Disordered" evidence="3">
    <location>
        <begin position="865"/>
        <end position="891"/>
    </location>
</feature>
<evidence type="ECO:0000259" key="5">
    <source>
        <dbReference type="PROSITE" id="PS50010"/>
    </source>
</evidence>
<dbReference type="InterPro" id="IPR006652">
    <property type="entry name" value="Kelch_1"/>
</dbReference>
<name>A0AAV7YNN3_9EUKA</name>
<dbReference type="AlphaFoldDB" id="A0AAV7YNN3"/>
<dbReference type="Pfam" id="PF00169">
    <property type="entry name" value="PH"/>
    <property type="match status" value="1"/>
</dbReference>
<evidence type="ECO:0000313" key="6">
    <source>
        <dbReference type="EMBL" id="KAJ3429069.1"/>
    </source>
</evidence>
<dbReference type="Proteomes" id="UP001146793">
    <property type="component" value="Unassembled WGS sequence"/>
</dbReference>
<keyword evidence="2" id="KW-0677">Repeat</keyword>
<sequence length="1144" mass="133594">MDEPKLNKNKATIAIQRVFRGFSVRKMLSKKPEISKKLTKQHFLLEIVDTEQTYFKILNALVFEYIYPLRDCDFLEESVLIGIFSNIEMLYHFHSKFAQDLLERYQSDLFLFADLFQEFVPYLILYSSFVNNFDHSHQVLVQEKSKNKKFSNFLKETKSKSTIKQDIHSLLITPIQRIPRYVMLVEGLLKHLETNHYDYKPFQIVLSKLQDLAINVNKKKYENEIVGPLLYLEKKFENLGGATLIKGGRQLLKDGHLIETSHPEPSKSWIFLFSDCIIFATNLGERYQKRFAIPISQITIDEKKDIKVKRSNQSGLNFEIKTEKTTYIFRPESKKDKEEWVHLISKTINELQGQINLSFDQVKWSKIEYTKNELEPTALHGHKSSLIGNEMYVFGGEDSEGNVQNTLYTFNIETNSWEIVEAVQGKSPSPRSEMSMNAISTYIFIFGGTNQSGRLGDLHLYLTEEKEWINYPETHGNPPTPRSGHAADVIENQLWIYGGRDESGQELGDLYCLDCNTYTWFHVEPEGNLLPSPRVWHTLTIVESQIVIFGGWSLGRAINDVWIYDLVTSKWYEADIKGDELTPRFGHSACYVPFLHRIYYIGGKSTMKFYNNIGCLHFASASWQKISEDGDFSKSRTQASTCYFLKEKLHKRGQNKIKISQNSSDIENKSTKFNNFKNTIILFGGYGQREYSNLVYYLDLDWVKSGKRLIEEEVKDLLYYNSYDEKVENQEDIDDNNNDNDNGTGNGNDNDDGNDNDNVIEIEIEKNSEDDLDFILDEDYTNDVIIENIERSQPNGEINKVNVNKNNHMINELFDDDITKNKYTFIGGELGKTFLNQIKNEIKKTSHFGNETQIQVNEFKKQQQQQQQQQIQQPQQQQQQKQQQSNNINKNNNIVNIHKLNTSNKITSQSIKNSKLTTRLKYLTDITLKRKSWNIHDIQNSDFKISKSYNTLEKGHNQVKSVDNLKNYDYNGLNIILKEQKKNNEIEVVNEKENQISLNLSEIENINDPEILKQKITELKQKCRNVNAETLEIRTNLQILKDKLQRLQNGLNRFELCSEVNQRTPLKFYRKNNIIKVMRINDNTSFFGIKKLLENTWKREITICNFYSKNKIENHENFRKVVSRFDKVKRNPIKFKVIFGKKIK</sequence>
<dbReference type="SUPFAM" id="SSF48065">
    <property type="entry name" value="DBL homology domain (DH-domain)"/>
    <property type="match status" value="1"/>
</dbReference>
<dbReference type="CDD" id="cd00160">
    <property type="entry name" value="RhoGEF"/>
    <property type="match status" value="1"/>
</dbReference>
<dbReference type="Gene3D" id="2.30.29.30">
    <property type="entry name" value="Pleckstrin-homology domain (PH domain)/Phosphotyrosine-binding domain (PTB)"/>
    <property type="match status" value="1"/>
</dbReference>
<reference evidence="6" key="1">
    <citation type="submission" date="2022-08" db="EMBL/GenBank/DDBJ databases">
        <title>Novel sulphate-reducing endosymbionts in the free-living metamonad Anaeramoeba.</title>
        <authorList>
            <person name="Jerlstrom-Hultqvist J."/>
            <person name="Cepicka I."/>
            <person name="Gallot-Lavallee L."/>
            <person name="Salas-Leiva D."/>
            <person name="Curtis B.A."/>
            <person name="Zahonova K."/>
            <person name="Pipaliya S."/>
            <person name="Dacks J."/>
            <person name="Roger A.J."/>
        </authorList>
    </citation>
    <scope>NUCLEOTIDE SEQUENCE</scope>
    <source>
        <strain evidence="6">Busselton2</strain>
    </source>
</reference>
<dbReference type="GO" id="GO:0005085">
    <property type="term" value="F:guanyl-nucleotide exchange factor activity"/>
    <property type="evidence" value="ECO:0007669"/>
    <property type="project" value="InterPro"/>
</dbReference>
<dbReference type="InterPro" id="IPR011043">
    <property type="entry name" value="Gal_Oxase/kelch_b-propeller"/>
</dbReference>
<dbReference type="Pfam" id="PF24681">
    <property type="entry name" value="Kelch_KLHDC2_KLHL20_DRC7"/>
    <property type="match status" value="1"/>
</dbReference>
<evidence type="ECO:0000259" key="4">
    <source>
        <dbReference type="PROSITE" id="PS50003"/>
    </source>
</evidence>
<dbReference type="Pfam" id="PF01344">
    <property type="entry name" value="Kelch_1"/>
    <property type="match status" value="1"/>
</dbReference>
<dbReference type="SMART" id="SM00233">
    <property type="entry name" value="PH"/>
    <property type="match status" value="1"/>
</dbReference>
<dbReference type="PANTHER" id="PTHR46093:SF18">
    <property type="entry name" value="FIBRONECTIN TYPE-III DOMAIN-CONTAINING PROTEIN"/>
    <property type="match status" value="1"/>
</dbReference>
<gene>
    <name evidence="6" type="ORF">M0812_24408</name>
</gene>
<dbReference type="CDD" id="cd23767">
    <property type="entry name" value="IQCD"/>
    <property type="match status" value="1"/>
</dbReference>
<dbReference type="Gene3D" id="1.20.900.10">
    <property type="entry name" value="Dbl homology (DH) domain"/>
    <property type="match status" value="1"/>
</dbReference>
<comment type="caution">
    <text evidence="6">The sequence shown here is derived from an EMBL/GenBank/DDBJ whole genome shotgun (WGS) entry which is preliminary data.</text>
</comment>
<dbReference type="EMBL" id="JANTQA010000057">
    <property type="protein sequence ID" value="KAJ3429069.1"/>
    <property type="molecule type" value="Genomic_DNA"/>
</dbReference>
<accession>A0AAV7YNN3</accession>
<feature type="domain" description="PH" evidence="4">
    <location>
        <begin position="250"/>
        <end position="349"/>
    </location>
</feature>
<dbReference type="PROSITE" id="PS50003">
    <property type="entry name" value="PH_DOMAIN"/>
    <property type="match status" value="1"/>
</dbReference>
<evidence type="ECO:0000256" key="2">
    <source>
        <dbReference type="ARBA" id="ARBA00022737"/>
    </source>
</evidence>
<dbReference type="InterPro" id="IPR035899">
    <property type="entry name" value="DBL_dom_sf"/>
</dbReference>
<organism evidence="6 7">
    <name type="scientific">Anaeramoeba flamelloides</name>
    <dbReference type="NCBI Taxonomy" id="1746091"/>
    <lineage>
        <taxon>Eukaryota</taxon>
        <taxon>Metamonada</taxon>
        <taxon>Anaeramoebidae</taxon>
        <taxon>Anaeramoeba</taxon>
    </lineage>
</organism>
<dbReference type="PANTHER" id="PTHR46093">
    <property type="entry name" value="ACYL-COA-BINDING DOMAIN-CONTAINING PROTEIN 5"/>
    <property type="match status" value="1"/>
</dbReference>
<dbReference type="SMART" id="SM00612">
    <property type="entry name" value="Kelch"/>
    <property type="match status" value="3"/>
</dbReference>
<dbReference type="InterPro" id="IPR011993">
    <property type="entry name" value="PH-like_dom_sf"/>
</dbReference>
<feature type="domain" description="DH" evidence="5">
    <location>
        <begin position="39"/>
        <end position="219"/>
    </location>
</feature>
<dbReference type="SMART" id="SM00325">
    <property type="entry name" value="RhoGEF"/>
    <property type="match status" value="1"/>
</dbReference>
<evidence type="ECO:0000256" key="1">
    <source>
        <dbReference type="ARBA" id="ARBA00022441"/>
    </source>
</evidence>
<feature type="region of interest" description="Disordered" evidence="3">
    <location>
        <begin position="728"/>
        <end position="757"/>
    </location>
</feature>
<keyword evidence="1" id="KW-0880">Kelch repeat</keyword>
<dbReference type="Pfam" id="PF00621">
    <property type="entry name" value="RhoGEF"/>
    <property type="match status" value="1"/>
</dbReference>
<protein>
    <submittedName>
        <fullName evidence="6">Faciogenital dysplasia protein</fullName>
    </submittedName>
</protein>
<proteinExistence type="predicted"/>
<dbReference type="SUPFAM" id="SSF50729">
    <property type="entry name" value="PH domain-like"/>
    <property type="match status" value="1"/>
</dbReference>
<dbReference type="InterPro" id="IPR015915">
    <property type="entry name" value="Kelch-typ_b-propeller"/>
</dbReference>
<dbReference type="SUPFAM" id="SSF50965">
    <property type="entry name" value="Galactose oxidase, central domain"/>
    <property type="match status" value="1"/>
</dbReference>
<evidence type="ECO:0000256" key="3">
    <source>
        <dbReference type="SAM" id="MobiDB-lite"/>
    </source>
</evidence>
<dbReference type="PROSITE" id="PS50096">
    <property type="entry name" value="IQ"/>
    <property type="match status" value="1"/>
</dbReference>
<dbReference type="PROSITE" id="PS50010">
    <property type="entry name" value="DH_2"/>
    <property type="match status" value="1"/>
</dbReference>
<dbReference type="InterPro" id="IPR001849">
    <property type="entry name" value="PH_domain"/>
</dbReference>
<evidence type="ECO:0000313" key="7">
    <source>
        <dbReference type="Proteomes" id="UP001146793"/>
    </source>
</evidence>